<keyword evidence="3" id="KW-0547">Nucleotide-binding</keyword>
<feature type="transmembrane region" description="Helical" evidence="7">
    <location>
        <begin position="272"/>
        <end position="291"/>
    </location>
</feature>
<name>A0A8C2Y2M1_CAPHI</name>
<feature type="transmembrane region" description="Helical" evidence="7">
    <location>
        <begin position="998"/>
        <end position="1019"/>
    </location>
</feature>
<feature type="transmembrane region" description="Helical" evidence="7">
    <location>
        <begin position="201"/>
        <end position="229"/>
    </location>
</feature>
<dbReference type="SUPFAM" id="SSF52540">
    <property type="entry name" value="P-loop containing nucleoside triphosphate hydrolases"/>
    <property type="match status" value="2"/>
</dbReference>
<evidence type="ECO:0000259" key="8">
    <source>
        <dbReference type="PROSITE" id="PS50893"/>
    </source>
</evidence>
<dbReference type="GO" id="GO:0016020">
    <property type="term" value="C:membrane"/>
    <property type="evidence" value="ECO:0007669"/>
    <property type="project" value="UniProtKB-SubCell"/>
</dbReference>
<feature type="transmembrane region" description="Helical" evidence="7">
    <location>
        <begin position="1039"/>
        <end position="1065"/>
    </location>
</feature>
<dbReference type="GO" id="GO:0140359">
    <property type="term" value="F:ABC-type transporter activity"/>
    <property type="evidence" value="ECO:0007669"/>
    <property type="project" value="InterPro"/>
</dbReference>
<feature type="transmembrane region" description="Helical" evidence="7">
    <location>
        <begin position="1201"/>
        <end position="1227"/>
    </location>
</feature>
<dbReference type="Gene3D" id="3.40.50.300">
    <property type="entry name" value="P-loop containing nucleotide triphosphate hydrolases"/>
    <property type="match status" value="3"/>
</dbReference>
<dbReference type="Pfam" id="PF23321">
    <property type="entry name" value="R1_ABCA1"/>
    <property type="match status" value="1"/>
</dbReference>
<feature type="transmembrane region" description="Helical" evidence="7">
    <location>
        <begin position="1113"/>
        <end position="1131"/>
    </location>
</feature>
<feature type="transmembrane region" description="Helical" evidence="7">
    <location>
        <begin position="163"/>
        <end position="181"/>
    </location>
</feature>
<dbReference type="GO" id="GO:0005319">
    <property type="term" value="F:lipid transporter activity"/>
    <property type="evidence" value="ECO:0007669"/>
    <property type="project" value="TreeGrafter"/>
</dbReference>
<dbReference type="SMART" id="SM00382">
    <property type="entry name" value="AAA"/>
    <property type="match status" value="2"/>
</dbReference>
<keyword evidence="2 7" id="KW-0812">Transmembrane</keyword>
<dbReference type="Pfam" id="PF12698">
    <property type="entry name" value="ABC2_membrane_3"/>
    <property type="match status" value="2"/>
</dbReference>
<dbReference type="InterPro" id="IPR026082">
    <property type="entry name" value="ABCA"/>
</dbReference>
<evidence type="ECO:0000256" key="4">
    <source>
        <dbReference type="ARBA" id="ARBA00022840"/>
    </source>
</evidence>
<dbReference type="FunFam" id="3.40.50.300:FF:000465">
    <property type="entry name" value="ATP-binding cassette, sub-family A (ABC1), member 3"/>
    <property type="match status" value="1"/>
</dbReference>
<dbReference type="PROSITE" id="PS50893">
    <property type="entry name" value="ABC_TRANSPORTER_2"/>
    <property type="match status" value="2"/>
</dbReference>
<dbReference type="InterPro" id="IPR003439">
    <property type="entry name" value="ABC_transporter-like_ATP-bd"/>
</dbReference>
<keyword evidence="4" id="KW-0067">ATP-binding</keyword>
<dbReference type="InterPro" id="IPR003593">
    <property type="entry name" value="AAA+_ATPase"/>
</dbReference>
<feature type="transmembrane region" description="Helical" evidence="7">
    <location>
        <begin position="1077"/>
        <end position="1101"/>
    </location>
</feature>
<accession>A0A8C2Y2M1</accession>
<organism evidence="9">
    <name type="scientific">Capra hircus</name>
    <name type="common">Goat</name>
    <dbReference type="NCBI Taxonomy" id="9925"/>
    <lineage>
        <taxon>Eukaryota</taxon>
        <taxon>Metazoa</taxon>
        <taxon>Chordata</taxon>
        <taxon>Craniata</taxon>
        <taxon>Vertebrata</taxon>
        <taxon>Euteleostomi</taxon>
        <taxon>Mammalia</taxon>
        <taxon>Eutheria</taxon>
        <taxon>Laurasiatheria</taxon>
        <taxon>Artiodactyla</taxon>
        <taxon>Ruminantia</taxon>
        <taxon>Pecora</taxon>
        <taxon>Bovidae</taxon>
        <taxon>Caprinae</taxon>
        <taxon>Capra</taxon>
    </lineage>
</organism>
<dbReference type="InterPro" id="IPR013525">
    <property type="entry name" value="ABC2_TM"/>
</dbReference>
<dbReference type="PANTHER" id="PTHR19229">
    <property type="entry name" value="ATP-BINDING CASSETTE TRANSPORTER SUBFAMILY A ABCA"/>
    <property type="match status" value="1"/>
</dbReference>
<dbReference type="InterPro" id="IPR027417">
    <property type="entry name" value="P-loop_NTPase"/>
</dbReference>
<evidence type="ECO:0000256" key="7">
    <source>
        <dbReference type="SAM" id="Phobius"/>
    </source>
</evidence>
<comment type="subcellular location">
    <subcellularLocation>
        <location evidence="1">Membrane</location>
        <topology evidence="1">Multi-pass membrane protein</topology>
    </subcellularLocation>
</comment>
<dbReference type="Pfam" id="PF00005">
    <property type="entry name" value="ABC_tran"/>
    <property type="match status" value="2"/>
</dbReference>
<reference evidence="9" key="1">
    <citation type="submission" date="2019-03" db="EMBL/GenBank/DDBJ databases">
        <title>Genome sequencing and reference-guided assembly of Black Bengal Goat (Capra hircus).</title>
        <authorList>
            <person name="Siddiki A.Z."/>
            <person name="Baten A."/>
            <person name="Billah M."/>
            <person name="Alam M.A.U."/>
            <person name="Shawrob K.S.M."/>
            <person name="Saha S."/>
            <person name="Chowdhury M."/>
            <person name="Rahman A.H."/>
            <person name="Stear M."/>
            <person name="Miah G."/>
            <person name="Das G.B."/>
            <person name="Hossain M.M."/>
            <person name="Kumkum M."/>
            <person name="Islam M.S."/>
            <person name="Mollah A.M."/>
            <person name="Ahsan A."/>
            <person name="Tusar F."/>
            <person name="Khan M.K.I."/>
        </authorList>
    </citation>
    <scope>NUCLEOTIDE SEQUENCE [LARGE SCALE GENOMIC DNA]</scope>
</reference>
<protein>
    <recommendedName>
        <fullName evidence="8">ABC transporter domain-containing protein</fullName>
    </recommendedName>
</protein>
<keyword evidence="5 7" id="KW-1133">Transmembrane helix</keyword>
<dbReference type="PROSITE" id="PS00211">
    <property type="entry name" value="ABC_TRANSPORTER_1"/>
    <property type="match status" value="1"/>
</dbReference>
<keyword evidence="6 7" id="KW-0472">Membrane</keyword>
<dbReference type="InterPro" id="IPR017871">
    <property type="entry name" value="ABC_transporter-like_CS"/>
</dbReference>
<feature type="transmembrane region" description="Helical" evidence="7">
    <location>
        <begin position="1143"/>
        <end position="1160"/>
    </location>
</feature>
<evidence type="ECO:0000256" key="2">
    <source>
        <dbReference type="ARBA" id="ARBA00022692"/>
    </source>
</evidence>
<dbReference type="CDD" id="cd03263">
    <property type="entry name" value="ABC_subfamily_A"/>
    <property type="match status" value="1"/>
</dbReference>
<dbReference type="Ensembl" id="ENSCHIT00010056681.1">
    <property type="protein sequence ID" value="ENSCHIP00010040669.1"/>
    <property type="gene ID" value="ENSCHIG00010029760.1"/>
</dbReference>
<dbReference type="GO" id="GO:0005524">
    <property type="term" value="F:ATP binding"/>
    <property type="evidence" value="ECO:0007669"/>
    <property type="project" value="UniProtKB-KW"/>
</dbReference>
<evidence type="ECO:0000256" key="1">
    <source>
        <dbReference type="ARBA" id="ARBA00004141"/>
    </source>
</evidence>
<dbReference type="InterPro" id="IPR056264">
    <property type="entry name" value="R2_ABCA1-4-like"/>
</dbReference>
<dbReference type="GO" id="GO:0016887">
    <property type="term" value="F:ATP hydrolysis activity"/>
    <property type="evidence" value="ECO:0007669"/>
    <property type="project" value="InterPro"/>
</dbReference>
<proteinExistence type="predicted"/>
<evidence type="ECO:0000256" key="3">
    <source>
        <dbReference type="ARBA" id="ARBA00022741"/>
    </source>
</evidence>
<evidence type="ECO:0000313" key="9">
    <source>
        <dbReference type="Ensembl" id="ENSCHIP00010040669.1"/>
    </source>
</evidence>
<dbReference type="PANTHER" id="PTHR19229:SF250">
    <property type="entry name" value="ABC TRANSPORTER DOMAIN-CONTAINING PROTEIN-RELATED"/>
    <property type="match status" value="1"/>
</dbReference>
<reference evidence="9" key="2">
    <citation type="submission" date="2025-08" db="UniProtKB">
        <authorList>
            <consortium name="Ensembl"/>
        </authorList>
    </citation>
    <scope>IDENTIFICATION</scope>
</reference>
<feature type="domain" description="ABC transporter" evidence="8">
    <location>
        <begin position="1276"/>
        <end position="1477"/>
    </location>
</feature>
<evidence type="ECO:0000256" key="5">
    <source>
        <dbReference type="ARBA" id="ARBA00022989"/>
    </source>
</evidence>
<feature type="domain" description="ABC transporter" evidence="8">
    <location>
        <begin position="428"/>
        <end position="661"/>
    </location>
</feature>
<evidence type="ECO:0000256" key="6">
    <source>
        <dbReference type="ARBA" id="ARBA00023136"/>
    </source>
</evidence>
<feature type="transmembrane region" description="Helical" evidence="7">
    <location>
        <begin position="241"/>
        <end position="266"/>
    </location>
</feature>
<sequence>MRARPHGFASEKDFEDYIRYDNRSSNVLAALVFEHTFNHSRDPLPLAVKYHLRFSYTRRNYMWTQTGSFFLKETEGWHTTSLFPLFPNPGPREPTSPDGGEPGYIREGFLAVQHAVDRAIMHYHANASAHQLFEKLTVIAKRFPYPPFISDPFLVAIQYQLPLLLMLSFTYTSLSIIRAIVQEKEKKLKEYVRMMGLSSWLLWTAWFLLFFLLLLVAVSFMTLLFCIKVKKGVAVLAHSDPALVLVFLACFAVSSISFSFMVSTFFSKANMAAAIGGFLYFFSYIPYFFVAPRYNWMTLSQKLFSCLLSNVAMAMGAQLIGKFEAKGTGIQWRDLLSPVNVDDDFTFGQVLGMLLLDSVLYGLVTWYVEAVLPGQFGVPQPWYFFILPSYWCGRPRTVLGKEEEDDDPEKVLRTEYFEAEPEDLVAGIKIKHVSKVFRVGNKGKAAVRDLNLNLYEGQITVLLGHNGAGKTTTLSMLTGLFPPTNGRAYISGYEVSQDMDQIRKSLGLCPQHDVLFDNLTVAEHLYFYAQLKGLPRQKCPEEVKRMLHVLGLEEKRDSRSRFLSGGMRRKLSIGIALIAGSKVLMLDEPTAGVDAVSRRAIWDLLQQHKSGRTVLLTTHFMDEADLLGDRIAIMAKGELQCCGSPLFLKEKYGAGYHMTLVKEPHCNPEGISRLVQHHVPNATLESSAGAELSFILPKESTHRFESLFAKLEKKQKELGIASFGASVTTMEEVFLRVGKLVDTSMDIQAIQLPALQYQHERRASDWAVDGHLCGTMDPTDGVGALIEEECTAIRLNTGLALHCQQFWAMFLKKAAYSWREWKVVAAQVLVPVTCLTLALLAINYSSEIFDDPLLKLTLGEYGRTVVPFSVPGTSRLDQQLSEHLKDMLQAEGQEPREVLGDLEEFLIFRASVEGGGFNERCLVAASFRDTGEHTVVTALFNNQAYHSPATALAIVDNLLFKLLCGPRASITVSNFPQPRSALQAAKDQFNEGRKGFDIALNLLFAMAFLASTFSILAVSERAVQAKHVQFVSGVHVATFWLSALLWDLLSFLVPSLLLLVVFKAFDVHAFTRDGHVADALLLLTLYGWAIIPLMYLMSFFFSGAATAYTRLTIFNILSGIATFLVVTIMPVKLEELSRTLDRVFLVLPNHCLGMAVSNFYENYETRRYCTSSDVAAHYCRKYNIQYQENFYAWSTPGVGRFVTSMAASGFACLTLLFLVEAGLLWRLKTCLCAFQRRRALTELYPRTAALPEDQDVTDERNRILSPNLDSLLDTPLIIKELSKVYEQRAPLLAVDKVSLAVQKGECFGLLGFNGAGKTTTFKMLTGEETITSGDAFVGGYSISSDIGKVGAAREAGMRLASGSRLRDSTALKGLLLPPCSPSRGGGNKRKLSTGIALLGEPAVIFLDEPSTGMDPVDEHQGMVHYHLPGDGLSWAKVFGVLEKAKEKYGVDDYSVSQTSLEQVFLSFAHLQPPTEDAGP</sequence>